<feature type="transmembrane region" description="Helical" evidence="4">
    <location>
        <begin position="520"/>
        <end position="541"/>
    </location>
</feature>
<evidence type="ECO:0000313" key="6">
    <source>
        <dbReference type="Proteomes" id="UP000193642"/>
    </source>
</evidence>
<feature type="transmembrane region" description="Helical" evidence="4">
    <location>
        <begin position="393"/>
        <end position="414"/>
    </location>
</feature>
<organism evidence="5 6">
    <name type="scientific">Rhizoclosmatium globosum</name>
    <dbReference type="NCBI Taxonomy" id="329046"/>
    <lineage>
        <taxon>Eukaryota</taxon>
        <taxon>Fungi</taxon>
        <taxon>Fungi incertae sedis</taxon>
        <taxon>Chytridiomycota</taxon>
        <taxon>Chytridiomycota incertae sedis</taxon>
        <taxon>Chytridiomycetes</taxon>
        <taxon>Chytridiales</taxon>
        <taxon>Chytriomycetaceae</taxon>
        <taxon>Rhizoclosmatium</taxon>
    </lineage>
</organism>
<feature type="transmembrane region" description="Helical" evidence="4">
    <location>
        <begin position="34"/>
        <end position="53"/>
    </location>
</feature>
<feature type="transmembrane region" description="Helical" evidence="4">
    <location>
        <begin position="672"/>
        <end position="696"/>
    </location>
</feature>
<keyword evidence="4" id="KW-0472">Membrane</keyword>
<proteinExistence type="inferred from homology"/>
<dbReference type="PANTHER" id="PTHR11360">
    <property type="entry name" value="MONOCARBOXYLATE TRANSPORTER"/>
    <property type="match status" value="1"/>
</dbReference>
<feature type="transmembrane region" description="Helical" evidence="4">
    <location>
        <begin position="464"/>
        <end position="485"/>
    </location>
</feature>
<evidence type="ECO:0000313" key="5">
    <source>
        <dbReference type="EMBL" id="ORY46960.1"/>
    </source>
</evidence>
<feature type="transmembrane region" description="Helical" evidence="4">
    <location>
        <begin position="491"/>
        <end position="508"/>
    </location>
</feature>
<keyword evidence="6" id="KW-1185">Reference proteome</keyword>
<keyword evidence="4" id="KW-0812">Transmembrane</keyword>
<evidence type="ECO:0000256" key="4">
    <source>
        <dbReference type="SAM" id="Phobius"/>
    </source>
</evidence>
<keyword evidence="4" id="KW-1133">Transmembrane helix</keyword>
<dbReference type="SUPFAM" id="SSF103473">
    <property type="entry name" value="MFS general substrate transporter"/>
    <property type="match status" value="1"/>
</dbReference>
<dbReference type="OrthoDB" id="2213137at2759"/>
<sequence>MDSLEQTPLLSSNQAPASPSASSSSSYASKLPAYLIYATLSVLAVSIALSSLLSKPTGYGETRIEVIHAPENNNIRIGYKTLQVWPPFLTPVIREKNEGMNEVHTIVHPTKWMNPLFLFWKPSIELTVFLPLDLNDFSAIGDSLSLIWSGPTQSKSFFHVQSNRGNINIMNPLLSSKVSISTGTGAIYLFNITSKQLSLSSTFGSIRGYINGYENLSVKASGHDSGVSLLILPEIEASTASVYSGKRSNIQLTVVGFNGSFQVTNPSHQMQYRGVEWPIESSDVDRGYVQDGRNGKGRVAIETEGANVLYQNAKRSKQKELYAGVRVQCSECPIRHFAQTQPSSTEFQETTIKVEDYTTTPAASTISHKTSEKEEIKIFDSVQEELDYPDGGFAAWGVVFASFIAQFIVFGSIYSFGIYNDFYIKNGVGNSTQVSLIGGIGFIFITALAIVSGKLAQLYGFRKVVFLGTVLCSLGIFLASFSTALPLLVCTQGVLFGIGGCLIYFPAVSLPSQWFNKKRGLAQGIAASGSGLGGLAFSVAIQKLLDAVGLPWTLRSSALFFFIILLAINPLFKTRVQTSKSSKMDYTILKDPRFMFLLFAGFFANFALFVAVDFIPIFAQQKAGLSVADSATILSIYNDTVFGRSNALIICMWVTVASYFSWIACTNYASVAAFAAVNGTVGGGFWALLPVVLASYFGVEGLVSRVTLLYTALSIGNFCGPVLAAAIQEHYGLDWMVYYAGMVATAAAICGTVSRFLNDSTVFKKV</sequence>
<feature type="transmembrane region" description="Helical" evidence="4">
    <location>
        <begin position="593"/>
        <end position="619"/>
    </location>
</feature>
<evidence type="ECO:0000256" key="2">
    <source>
        <dbReference type="ARBA" id="ARBA00006727"/>
    </source>
</evidence>
<dbReference type="Gene3D" id="1.20.1250.20">
    <property type="entry name" value="MFS general substrate transporter like domains"/>
    <property type="match status" value="2"/>
</dbReference>
<comment type="subcellular location">
    <subcellularLocation>
        <location evidence="1">Membrane</location>
        <topology evidence="1">Multi-pass membrane protein</topology>
    </subcellularLocation>
</comment>
<dbReference type="STRING" id="329046.A0A1Y2CIU7"/>
<feature type="transmembrane region" description="Helical" evidence="4">
    <location>
        <begin position="553"/>
        <end position="572"/>
    </location>
</feature>
<feature type="transmembrane region" description="Helical" evidence="4">
    <location>
        <begin position="647"/>
        <end position="665"/>
    </location>
</feature>
<dbReference type="Proteomes" id="UP000193642">
    <property type="component" value="Unassembled WGS sequence"/>
</dbReference>
<feature type="transmembrane region" description="Helical" evidence="4">
    <location>
        <begin position="434"/>
        <end position="452"/>
    </location>
</feature>
<dbReference type="PANTHER" id="PTHR11360:SF284">
    <property type="entry name" value="EG:103B4.3 PROTEIN-RELATED"/>
    <property type="match status" value="1"/>
</dbReference>
<name>A0A1Y2CIU7_9FUNG</name>
<feature type="transmembrane region" description="Helical" evidence="4">
    <location>
        <begin position="736"/>
        <end position="757"/>
    </location>
</feature>
<dbReference type="EMBL" id="MCGO01000015">
    <property type="protein sequence ID" value="ORY46960.1"/>
    <property type="molecule type" value="Genomic_DNA"/>
</dbReference>
<dbReference type="AlphaFoldDB" id="A0A1Y2CIU7"/>
<gene>
    <name evidence="5" type="ORF">BCR33DRAFT_848985</name>
</gene>
<dbReference type="GO" id="GO:0022857">
    <property type="term" value="F:transmembrane transporter activity"/>
    <property type="evidence" value="ECO:0007669"/>
    <property type="project" value="InterPro"/>
</dbReference>
<dbReference type="GO" id="GO:0016020">
    <property type="term" value="C:membrane"/>
    <property type="evidence" value="ECO:0007669"/>
    <property type="project" value="UniProtKB-SubCell"/>
</dbReference>
<comment type="similarity">
    <text evidence="2">Belongs to the major facilitator superfamily. Monocarboxylate porter (TC 2.A.1.13) family.</text>
</comment>
<accession>A0A1Y2CIU7</accession>
<protein>
    <submittedName>
        <fullName evidence="5">MFS general substrate transporter</fullName>
    </submittedName>
</protein>
<reference evidence="5 6" key="1">
    <citation type="submission" date="2016-07" db="EMBL/GenBank/DDBJ databases">
        <title>Pervasive Adenine N6-methylation of Active Genes in Fungi.</title>
        <authorList>
            <consortium name="DOE Joint Genome Institute"/>
            <person name="Mondo S.J."/>
            <person name="Dannebaum R.O."/>
            <person name="Kuo R.C."/>
            <person name="Labutti K."/>
            <person name="Haridas S."/>
            <person name="Kuo A."/>
            <person name="Salamov A."/>
            <person name="Ahrendt S.R."/>
            <person name="Lipzen A."/>
            <person name="Sullivan W."/>
            <person name="Andreopoulos W.B."/>
            <person name="Clum A."/>
            <person name="Lindquist E."/>
            <person name="Daum C."/>
            <person name="Ramamoorthy G.K."/>
            <person name="Gryganskyi A."/>
            <person name="Culley D."/>
            <person name="Magnuson J.K."/>
            <person name="James T.Y."/>
            <person name="O'Malley M.A."/>
            <person name="Stajich J.E."/>
            <person name="Spatafora J.W."/>
            <person name="Visel A."/>
            <person name="Grigoriev I.V."/>
        </authorList>
    </citation>
    <scope>NUCLEOTIDE SEQUENCE [LARGE SCALE GENOMIC DNA]</scope>
    <source>
        <strain evidence="5 6">JEL800</strain>
    </source>
</reference>
<feature type="compositionally biased region" description="Low complexity" evidence="3">
    <location>
        <begin position="8"/>
        <end position="24"/>
    </location>
</feature>
<feature type="transmembrane region" description="Helical" evidence="4">
    <location>
        <begin position="708"/>
        <end position="727"/>
    </location>
</feature>
<dbReference type="Pfam" id="PF07690">
    <property type="entry name" value="MFS_1"/>
    <property type="match status" value="1"/>
</dbReference>
<dbReference type="InterPro" id="IPR011701">
    <property type="entry name" value="MFS"/>
</dbReference>
<evidence type="ECO:0000256" key="1">
    <source>
        <dbReference type="ARBA" id="ARBA00004141"/>
    </source>
</evidence>
<evidence type="ECO:0000256" key="3">
    <source>
        <dbReference type="SAM" id="MobiDB-lite"/>
    </source>
</evidence>
<dbReference type="InterPro" id="IPR050327">
    <property type="entry name" value="Proton-linked_MCT"/>
</dbReference>
<comment type="caution">
    <text evidence="5">The sequence shown here is derived from an EMBL/GenBank/DDBJ whole genome shotgun (WGS) entry which is preliminary data.</text>
</comment>
<dbReference type="InterPro" id="IPR036259">
    <property type="entry name" value="MFS_trans_sf"/>
</dbReference>
<feature type="region of interest" description="Disordered" evidence="3">
    <location>
        <begin position="1"/>
        <end position="24"/>
    </location>
</feature>